<evidence type="ECO:0000313" key="2">
    <source>
        <dbReference type="Proteomes" id="UP001206925"/>
    </source>
</evidence>
<name>A0AAD5BZT2_AMBAR</name>
<dbReference type="EMBL" id="JAMZMK010010168">
    <property type="protein sequence ID" value="KAI7732751.1"/>
    <property type="molecule type" value="Genomic_DNA"/>
</dbReference>
<evidence type="ECO:0000313" key="1">
    <source>
        <dbReference type="EMBL" id="KAI7732751.1"/>
    </source>
</evidence>
<dbReference type="AlphaFoldDB" id="A0AAD5BZT2"/>
<reference evidence="1" key="1">
    <citation type="submission" date="2022-06" db="EMBL/GenBank/DDBJ databases">
        <title>Uncovering the hologenomic basis of an extraordinary plant invasion.</title>
        <authorList>
            <person name="Bieker V.C."/>
            <person name="Martin M.D."/>
            <person name="Gilbert T."/>
            <person name="Hodgins K."/>
            <person name="Battlay P."/>
            <person name="Petersen B."/>
            <person name="Wilson J."/>
        </authorList>
    </citation>
    <scope>NUCLEOTIDE SEQUENCE</scope>
    <source>
        <strain evidence="1">AA19_3_7</strain>
        <tissue evidence="1">Leaf</tissue>
    </source>
</reference>
<protein>
    <submittedName>
        <fullName evidence="1">Uncharacterized protein</fullName>
    </submittedName>
</protein>
<gene>
    <name evidence="1" type="ORF">M8C21_025595</name>
</gene>
<organism evidence="1 2">
    <name type="scientific">Ambrosia artemisiifolia</name>
    <name type="common">Common ragweed</name>
    <dbReference type="NCBI Taxonomy" id="4212"/>
    <lineage>
        <taxon>Eukaryota</taxon>
        <taxon>Viridiplantae</taxon>
        <taxon>Streptophyta</taxon>
        <taxon>Embryophyta</taxon>
        <taxon>Tracheophyta</taxon>
        <taxon>Spermatophyta</taxon>
        <taxon>Magnoliopsida</taxon>
        <taxon>eudicotyledons</taxon>
        <taxon>Gunneridae</taxon>
        <taxon>Pentapetalae</taxon>
        <taxon>asterids</taxon>
        <taxon>campanulids</taxon>
        <taxon>Asterales</taxon>
        <taxon>Asteraceae</taxon>
        <taxon>Asteroideae</taxon>
        <taxon>Heliantheae alliance</taxon>
        <taxon>Heliantheae</taxon>
        <taxon>Ambrosia</taxon>
    </lineage>
</organism>
<sequence length="104" mass="11598">MGMKLVNRNSCSRQGCANTTAVAGRIKIKSGLWFESGLELMRRIVDCSDCHSLIINFLVSFGWIRPIMLRGTDEIGLAMDMLSDYTSKALQKQFGTGENVQQVH</sequence>
<dbReference type="Proteomes" id="UP001206925">
    <property type="component" value="Unassembled WGS sequence"/>
</dbReference>
<proteinExistence type="predicted"/>
<comment type="caution">
    <text evidence="1">The sequence shown here is derived from an EMBL/GenBank/DDBJ whole genome shotgun (WGS) entry which is preliminary data.</text>
</comment>
<accession>A0AAD5BZT2</accession>
<keyword evidence="2" id="KW-1185">Reference proteome</keyword>